<comment type="similarity">
    <text evidence="1">Belongs to the NAD(P)-dependent epimerase/dehydratase family.</text>
</comment>
<gene>
    <name evidence="3" type="ORF">H1B29_09040</name>
</gene>
<evidence type="ECO:0000256" key="1">
    <source>
        <dbReference type="ARBA" id="ARBA00007637"/>
    </source>
</evidence>
<evidence type="ECO:0000313" key="4">
    <source>
        <dbReference type="Proteomes" id="UP000524462"/>
    </source>
</evidence>
<feature type="domain" description="NAD-dependent epimerase/dehydratase" evidence="2">
    <location>
        <begin position="4"/>
        <end position="220"/>
    </location>
</feature>
<dbReference type="RefSeq" id="WP_181460528.1">
    <property type="nucleotide sequence ID" value="NZ_JACEGE010000024.1"/>
</dbReference>
<proteinExistence type="inferred from homology"/>
<dbReference type="PANTHER" id="PTHR43000">
    <property type="entry name" value="DTDP-D-GLUCOSE 4,6-DEHYDRATASE-RELATED"/>
    <property type="match status" value="1"/>
</dbReference>
<dbReference type="Gene3D" id="3.40.50.720">
    <property type="entry name" value="NAD(P)-binding Rossmann-like Domain"/>
    <property type="match status" value="1"/>
</dbReference>
<reference evidence="3 4" key="1">
    <citation type="submission" date="2020-07" db="EMBL/GenBank/DDBJ databases">
        <title>Molecular and genomic characterization of Streptococcus porcinus isolated from diseased swine in Brazil.</title>
        <authorList>
            <person name="Moreno L.Z."/>
            <person name="Matajira C.E.C."/>
            <person name="Poor A.P."/>
            <person name="Dutra M.C."/>
            <person name="Moreno A.M."/>
        </authorList>
    </citation>
    <scope>NUCLEOTIDE SEQUENCE [LARGE SCALE GENOMIC DNA]</scope>
    <source>
        <strain evidence="3 4">SP0816-2</strain>
    </source>
</reference>
<dbReference type="SUPFAM" id="SSF51735">
    <property type="entry name" value="NAD(P)-binding Rossmann-fold domains"/>
    <property type="match status" value="1"/>
</dbReference>
<dbReference type="Pfam" id="PF01370">
    <property type="entry name" value="Epimerase"/>
    <property type="match status" value="1"/>
</dbReference>
<dbReference type="InterPro" id="IPR001509">
    <property type="entry name" value="Epimerase_deHydtase"/>
</dbReference>
<dbReference type="EMBL" id="JACEGE010000024">
    <property type="protein sequence ID" value="MBA2796621.1"/>
    <property type="molecule type" value="Genomic_DNA"/>
</dbReference>
<name>A0A7W0ARU3_STRPO</name>
<evidence type="ECO:0000313" key="3">
    <source>
        <dbReference type="EMBL" id="MBA2796621.1"/>
    </source>
</evidence>
<dbReference type="Proteomes" id="UP000524462">
    <property type="component" value="Unassembled WGS sequence"/>
</dbReference>
<dbReference type="InterPro" id="IPR036291">
    <property type="entry name" value="NAD(P)-bd_dom_sf"/>
</dbReference>
<organism evidence="3 4">
    <name type="scientific">Streptococcus porcinus</name>
    <dbReference type="NCBI Taxonomy" id="1340"/>
    <lineage>
        <taxon>Bacteria</taxon>
        <taxon>Bacillati</taxon>
        <taxon>Bacillota</taxon>
        <taxon>Bacilli</taxon>
        <taxon>Lactobacillales</taxon>
        <taxon>Streptococcaceae</taxon>
        <taxon>Streptococcus</taxon>
    </lineage>
</organism>
<protein>
    <submittedName>
        <fullName evidence="3">NAD(P)-dependent oxidoreductase</fullName>
    </submittedName>
</protein>
<evidence type="ECO:0000259" key="2">
    <source>
        <dbReference type="Pfam" id="PF01370"/>
    </source>
</evidence>
<dbReference type="AlphaFoldDB" id="A0A7W0ARU3"/>
<comment type="caution">
    <text evidence="3">The sequence shown here is derived from an EMBL/GenBank/DDBJ whole genome shotgun (WGS) entry which is preliminary data.</text>
</comment>
<accession>A0A7W0ARU3</accession>
<sequence length="278" mass="31323">MKFLVTGANGFLGRGVVKELLNKGNEVVATDLLIEGIDNRAEVIKFDIFNLDESSSIFDDVDVLVHLAWKNGFVHNSESHLQDLPKHHKFIQFAICKGIKQIAILGSMHEVGFFEGSINEDTPTHPANLYGIAKDALRNSTKLICSQNNVTWQWIRGFYIVDNSGKGSSIFSKLTNAEERGNKTFPFTTGKNQYDFINYENFCMLIGKIISQNKVNGIINASSGYPQTLASRVEDFISENNYHIKLEYGAFPDRQYDSKAIWGNTTKLEKILKNENED</sequence>